<comment type="caution">
    <text evidence="1">The sequence shown here is derived from an EMBL/GenBank/DDBJ whole genome shotgun (WGS) entry which is preliminary data.</text>
</comment>
<evidence type="ECO:0000313" key="2">
    <source>
        <dbReference type="Proteomes" id="UP001459277"/>
    </source>
</evidence>
<evidence type="ECO:0008006" key="3">
    <source>
        <dbReference type="Google" id="ProtNLM"/>
    </source>
</evidence>
<name>A0AAW2BRB7_9ROSI</name>
<gene>
    <name evidence="1" type="ORF">SO802_028616</name>
</gene>
<dbReference type="PANTHER" id="PTHR47074:SF11">
    <property type="entry name" value="REVERSE TRANSCRIPTASE-LIKE PROTEIN"/>
    <property type="match status" value="1"/>
</dbReference>
<sequence length="274" mass="31128">MLWARVLKQKYCTGRRASAINADHLPCSQVWTAMKRGREVFNKGSMWLVGRDSNQSFWFGNWIKGGPIRHWILGPLTCETELLEVKDMLTDSEEKESAVHPLRDCAQVRAVWLQLGVRYTNQAFWSSDLQEWLTMNRSRDSKAMYGKIHWSMLFSFAIWMIWKSRNQTVVSGKAQNPKLSAEIENLCTEFMYCASSPRSLMPRVVVACRWEKPPEGWIKLNTDGCSVGSTGLSGCGGVVRNSHGDWMSSTCWITVGDGKSLWCSLIIIDGFLNS</sequence>
<dbReference type="EMBL" id="JAZDWU010000010">
    <property type="protein sequence ID" value="KAK9988377.1"/>
    <property type="molecule type" value="Genomic_DNA"/>
</dbReference>
<dbReference type="PANTHER" id="PTHR47074">
    <property type="entry name" value="BNAC02G40300D PROTEIN"/>
    <property type="match status" value="1"/>
</dbReference>
<proteinExistence type="predicted"/>
<dbReference type="AlphaFoldDB" id="A0AAW2BRB7"/>
<protein>
    <recommendedName>
        <fullName evidence="3">RNase H type-1 domain-containing protein</fullName>
    </recommendedName>
</protein>
<accession>A0AAW2BRB7</accession>
<keyword evidence="2" id="KW-1185">Reference proteome</keyword>
<dbReference type="InterPro" id="IPR052929">
    <property type="entry name" value="RNase_H-like_EbsB-rel"/>
</dbReference>
<dbReference type="Proteomes" id="UP001459277">
    <property type="component" value="Unassembled WGS sequence"/>
</dbReference>
<organism evidence="1 2">
    <name type="scientific">Lithocarpus litseifolius</name>
    <dbReference type="NCBI Taxonomy" id="425828"/>
    <lineage>
        <taxon>Eukaryota</taxon>
        <taxon>Viridiplantae</taxon>
        <taxon>Streptophyta</taxon>
        <taxon>Embryophyta</taxon>
        <taxon>Tracheophyta</taxon>
        <taxon>Spermatophyta</taxon>
        <taxon>Magnoliopsida</taxon>
        <taxon>eudicotyledons</taxon>
        <taxon>Gunneridae</taxon>
        <taxon>Pentapetalae</taxon>
        <taxon>rosids</taxon>
        <taxon>fabids</taxon>
        <taxon>Fagales</taxon>
        <taxon>Fagaceae</taxon>
        <taxon>Lithocarpus</taxon>
    </lineage>
</organism>
<evidence type="ECO:0000313" key="1">
    <source>
        <dbReference type="EMBL" id="KAK9988377.1"/>
    </source>
</evidence>
<reference evidence="1 2" key="1">
    <citation type="submission" date="2024-01" db="EMBL/GenBank/DDBJ databases">
        <title>A telomere-to-telomere, gap-free genome of sweet tea (Lithocarpus litseifolius).</title>
        <authorList>
            <person name="Zhou J."/>
        </authorList>
    </citation>
    <scope>NUCLEOTIDE SEQUENCE [LARGE SCALE GENOMIC DNA]</scope>
    <source>
        <strain evidence="1">Zhou-2022a</strain>
        <tissue evidence="1">Leaf</tissue>
    </source>
</reference>